<feature type="chain" id="PRO_5014308022" evidence="1">
    <location>
        <begin position="27"/>
        <end position="264"/>
    </location>
</feature>
<reference evidence="2" key="1">
    <citation type="submission" date="2005-10" db="EMBL/GenBank/DDBJ databases">
        <authorList>
            <person name="Loftus B.J."/>
            <person name="Nene V.M."/>
            <person name="Hannick L.I."/>
            <person name="Bidwell S."/>
            <person name="Haas B."/>
            <person name="Amedeo P."/>
            <person name="Orvis J."/>
            <person name="Wortman J.R."/>
            <person name="White O.R."/>
            <person name="Salzberg S."/>
            <person name="Shumway M."/>
            <person name="Koo H."/>
            <person name="Zhao Y."/>
            <person name="Holmes M."/>
            <person name="Miller J."/>
            <person name="Schatz M."/>
            <person name="Pop M."/>
            <person name="Pai G."/>
            <person name="Utterback T."/>
            <person name="Rogers Y.-H."/>
            <person name="Kravitz S."/>
            <person name="Fraser C.M."/>
        </authorList>
    </citation>
    <scope>NUCLEOTIDE SEQUENCE</scope>
    <source>
        <strain evidence="2">Liverpool</strain>
    </source>
</reference>
<organism evidence="2 3">
    <name type="scientific">Aedes aegypti</name>
    <name type="common">Yellowfever mosquito</name>
    <name type="synonym">Culex aegypti</name>
    <dbReference type="NCBI Taxonomy" id="7159"/>
    <lineage>
        <taxon>Eukaryota</taxon>
        <taxon>Metazoa</taxon>
        <taxon>Ecdysozoa</taxon>
        <taxon>Arthropoda</taxon>
        <taxon>Hexapoda</taxon>
        <taxon>Insecta</taxon>
        <taxon>Pterygota</taxon>
        <taxon>Neoptera</taxon>
        <taxon>Endopterygota</taxon>
        <taxon>Diptera</taxon>
        <taxon>Nematocera</taxon>
        <taxon>Culicoidea</taxon>
        <taxon>Culicidae</taxon>
        <taxon>Culicinae</taxon>
        <taxon>Aedini</taxon>
        <taxon>Aedes</taxon>
        <taxon>Stegomyia</taxon>
    </lineage>
</organism>
<dbReference type="eggNOG" id="ENOG502T8CD">
    <property type="taxonomic scope" value="Eukaryota"/>
</dbReference>
<gene>
    <name evidence="2" type="ORF">AaeL_AAEL002794</name>
</gene>
<evidence type="ECO:0000256" key="1">
    <source>
        <dbReference type="SAM" id="SignalP"/>
    </source>
</evidence>
<dbReference type="EMBL" id="CH477253">
    <property type="protein sequence ID" value="EAT45961.1"/>
    <property type="molecule type" value="Genomic_DNA"/>
</dbReference>
<name>Q17H52_AEDAE</name>
<dbReference type="PhylomeDB" id="Q17H52"/>
<evidence type="ECO:0000313" key="3">
    <source>
        <dbReference type="Proteomes" id="UP000682892"/>
    </source>
</evidence>
<dbReference type="PaxDb" id="7159-AAEL002794-PA"/>
<dbReference type="Proteomes" id="UP000682892">
    <property type="component" value="Chromosome 1"/>
</dbReference>
<proteinExistence type="predicted"/>
<accession>Q17H52</accession>
<reference evidence="2" key="3">
    <citation type="submission" date="2012-09" db="EMBL/GenBank/DDBJ databases">
        <authorList>
            <consortium name="VectorBase"/>
        </authorList>
    </citation>
    <scope>NUCLEOTIDE SEQUENCE</scope>
    <source>
        <strain evidence="2">Liverpool</strain>
    </source>
</reference>
<keyword evidence="1" id="KW-0732">Signal</keyword>
<sequence length="264" mass="30895">MTTTTTGIKWLAAVAVLGLLTTGTTANEYELLERFNNAFANYTGETELVLQNLRHWNSELIKEFNRELLLEMGRLVPTMRANDAEFLANITAFEGVSEECRYEVYTLRELFLIFQNWDIQDCAYFAWYGLNQDSTGRFWPYHDPFARENSRASFQVIQTLGRRRIDDVEGLEDELEEELEYYRNLRDGQTDILWDEISAHADAAYKIYRELDDCRIWSEYMQGSDHTYIMSYLENDCWYDVEVTTETTLGTTTEVINETTVALE</sequence>
<dbReference type="HOGENOM" id="CLU_068741_0_0_1"/>
<protein>
    <submittedName>
        <fullName evidence="2">AAEL002794-PA</fullName>
    </submittedName>
</protein>
<reference evidence="2" key="2">
    <citation type="journal article" date="2007" name="Science">
        <title>Genome sequence of Aedes aegypti, a major arbovirus vector.</title>
        <authorList>
            <person name="Nene V."/>
            <person name="Wortman J.R."/>
            <person name="Lawson D."/>
            <person name="Haas B."/>
            <person name="Kodira C."/>
            <person name="Tu Z.J."/>
            <person name="Loftus B."/>
            <person name="Xi Z."/>
            <person name="Megy K."/>
            <person name="Grabherr M."/>
            <person name="Ren Q."/>
            <person name="Zdobnov E.M."/>
            <person name="Lobo N.F."/>
            <person name="Campbell K.S."/>
            <person name="Brown S.E."/>
            <person name="Bonaldo M.F."/>
            <person name="Zhu J."/>
            <person name="Sinkins S.P."/>
            <person name="Hogenkamp D.G."/>
            <person name="Amedeo P."/>
            <person name="Arensburger P."/>
            <person name="Atkinson P.W."/>
            <person name="Bidwell S."/>
            <person name="Biedler J."/>
            <person name="Birney E."/>
            <person name="Bruggner R.V."/>
            <person name="Costas J."/>
            <person name="Coy M.R."/>
            <person name="Crabtree J."/>
            <person name="Crawford M."/>
            <person name="Debruyn B."/>
            <person name="Decaprio D."/>
            <person name="Eiglmeier K."/>
            <person name="Eisenstadt E."/>
            <person name="El-Dorry H."/>
            <person name="Gelbart W.M."/>
            <person name="Gomes S.L."/>
            <person name="Hammond M."/>
            <person name="Hannick L.I."/>
            <person name="Hogan J.R."/>
            <person name="Holmes M.H."/>
            <person name="Jaffe D."/>
            <person name="Johnston J.S."/>
            <person name="Kennedy R.C."/>
            <person name="Koo H."/>
            <person name="Kravitz S."/>
            <person name="Kriventseva E.V."/>
            <person name="Kulp D."/>
            <person name="Labutti K."/>
            <person name="Lee E."/>
            <person name="Li S."/>
            <person name="Lovin D.D."/>
            <person name="Mao C."/>
            <person name="Mauceli E."/>
            <person name="Menck C.F."/>
            <person name="Miller J.R."/>
            <person name="Montgomery P."/>
            <person name="Mori A."/>
            <person name="Nascimento A.L."/>
            <person name="Naveira H.F."/>
            <person name="Nusbaum C."/>
            <person name="O'leary S."/>
            <person name="Orvis J."/>
            <person name="Pertea M."/>
            <person name="Quesneville H."/>
            <person name="Reidenbach K.R."/>
            <person name="Rogers Y.H."/>
            <person name="Roth C.W."/>
            <person name="Schneider J.R."/>
            <person name="Schatz M."/>
            <person name="Shumway M."/>
            <person name="Stanke M."/>
            <person name="Stinson E.O."/>
            <person name="Tubio J.M."/>
            <person name="Vanzee J.P."/>
            <person name="Verjovski-Almeida S."/>
            <person name="Werner D."/>
            <person name="White O."/>
            <person name="Wyder S."/>
            <person name="Zeng Q."/>
            <person name="Zhao Q."/>
            <person name="Zhao Y."/>
            <person name="Hill C.A."/>
            <person name="Raikhel A.S."/>
            <person name="Soares M.B."/>
            <person name="Knudson D.L."/>
            <person name="Lee N.H."/>
            <person name="Galagan J."/>
            <person name="Salzberg S.L."/>
            <person name="Paulsen I.T."/>
            <person name="Dimopoulos G."/>
            <person name="Collins F.H."/>
            <person name="Birren B."/>
            <person name="Fraser-Liggett C.M."/>
            <person name="Severson D.W."/>
        </authorList>
    </citation>
    <scope>NUCLEOTIDE SEQUENCE [LARGE SCALE GENOMIC DNA]</scope>
    <source>
        <strain evidence="2">Liverpool</strain>
    </source>
</reference>
<feature type="signal peptide" evidence="1">
    <location>
        <begin position="1"/>
        <end position="26"/>
    </location>
</feature>
<dbReference type="AlphaFoldDB" id="Q17H52"/>
<evidence type="ECO:0000313" key="2">
    <source>
        <dbReference type="EMBL" id="EAT45961.1"/>
    </source>
</evidence>
<dbReference type="OMA" id="WDEISAH"/>